<proteinExistence type="predicted"/>
<dbReference type="AlphaFoldDB" id="A0A162TR10"/>
<dbReference type="RefSeq" id="XP_018288422.1">
    <property type="nucleotide sequence ID" value="XM_018434032.1"/>
</dbReference>
<dbReference type="InParanoid" id="A0A162TR10"/>
<dbReference type="EMBL" id="KV440989">
    <property type="protein sequence ID" value="OAD70382.1"/>
    <property type="molecule type" value="Genomic_DNA"/>
</dbReference>
<evidence type="ECO:0000256" key="1">
    <source>
        <dbReference type="SAM" id="MobiDB-lite"/>
    </source>
</evidence>
<reference evidence="3" key="1">
    <citation type="submission" date="2015-06" db="EMBL/GenBank/DDBJ databases">
        <title>Expansion of signal transduction pathways in fungi by whole-genome duplication.</title>
        <authorList>
            <consortium name="DOE Joint Genome Institute"/>
            <person name="Corrochano L.M."/>
            <person name="Kuo A."/>
            <person name="Marcet-Houben M."/>
            <person name="Polaino S."/>
            <person name="Salamov A."/>
            <person name="Villalobos J.M."/>
            <person name="Alvarez M.I."/>
            <person name="Avalos J."/>
            <person name="Benito E.P."/>
            <person name="Benoit I."/>
            <person name="Burger G."/>
            <person name="Camino L.P."/>
            <person name="Canovas D."/>
            <person name="Cerda-Olmedo E."/>
            <person name="Cheng J.-F."/>
            <person name="Dominguez A."/>
            <person name="Elias M."/>
            <person name="Eslava A.P."/>
            <person name="Glaser F."/>
            <person name="Grimwood J."/>
            <person name="Gutierrez G."/>
            <person name="Heitman J."/>
            <person name="Henrissat B."/>
            <person name="Iturriaga E.A."/>
            <person name="Lang B.F."/>
            <person name="Lavin J.L."/>
            <person name="Lee S."/>
            <person name="Li W."/>
            <person name="Lindquist E."/>
            <person name="Lopez-Garcia S."/>
            <person name="Luque E.M."/>
            <person name="Marcos A.T."/>
            <person name="Martin J."/>
            <person name="McCluskey K."/>
            <person name="Medina H.R."/>
            <person name="Miralles-Duran A."/>
            <person name="Miyazaki A."/>
            <person name="Munoz-Torres E."/>
            <person name="Oguiza J.A."/>
            <person name="Ohm R."/>
            <person name="Olmedo M."/>
            <person name="Orejas M."/>
            <person name="Ortiz-Castellanos L."/>
            <person name="Pisabarro A.G."/>
            <person name="Rodriguez-Romero J."/>
            <person name="Ruiz-Herrera J."/>
            <person name="Ruiz-Vazquez R."/>
            <person name="Sanz C."/>
            <person name="Schackwitz W."/>
            <person name="Schmutz J."/>
            <person name="Shahriari M."/>
            <person name="Shelest E."/>
            <person name="Silva-Franco F."/>
            <person name="Soanes D."/>
            <person name="Syed K."/>
            <person name="Tagua V.G."/>
            <person name="Talbot N.J."/>
            <person name="Thon M."/>
            <person name="De vries R.P."/>
            <person name="Wiebenga A."/>
            <person name="Yadav J.S."/>
            <person name="Braun E.L."/>
            <person name="Baker S."/>
            <person name="Garre V."/>
            <person name="Horwitz B."/>
            <person name="Torres-Martinez S."/>
            <person name="Idnurm A."/>
            <person name="Herrera-Estrella A."/>
            <person name="Gabaldon T."/>
            <person name="Grigoriev I.V."/>
        </authorList>
    </citation>
    <scope>NUCLEOTIDE SEQUENCE [LARGE SCALE GENOMIC DNA]</scope>
    <source>
        <strain evidence="3">NRRL 1555(-)</strain>
    </source>
</reference>
<keyword evidence="3" id="KW-1185">Reference proteome</keyword>
<dbReference type="Proteomes" id="UP000077315">
    <property type="component" value="Unassembled WGS sequence"/>
</dbReference>
<protein>
    <submittedName>
        <fullName evidence="2">Uncharacterized protein</fullName>
    </submittedName>
</protein>
<sequence length="109" mass="11941">MSGFNTAEGMAEDTPRGRGRPRGRKAEASAKRGRGRGLSVNALSGRDLGRQDNVGLFLPPSTIGRPRLGEQGSRKVTVRDAIFTLERDCQTGRGNGQRTLLKTYNQWLK</sequence>
<dbReference type="VEuPathDB" id="FungiDB:PHYBLDRAFT_159665"/>
<accession>A0A162TR10</accession>
<evidence type="ECO:0000313" key="2">
    <source>
        <dbReference type="EMBL" id="OAD70382.1"/>
    </source>
</evidence>
<gene>
    <name evidence="2" type="ORF">PHYBLDRAFT_159665</name>
</gene>
<name>A0A162TR10_PHYB8</name>
<organism evidence="2 3">
    <name type="scientific">Phycomyces blakesleeanus (strain ATCC 8743b / DSM 1359 / FGSC 10004 / NBRC 33097 / NRRL 1555)</name>
    <dbReference type="NCBI Taxonomy" id="763407"/>
    <lineage>
        <taxon>Eukaryota</taxon>
        <taxon>Fungi</taxon>
        <taxon>Fungi incertae sedis</taxon>
        <taxon>Mucoromycota</taxon>
        <taxon>Mucoromycotina</taxon>
        <taxon>Mucoromycetes</taxon>
        <taxon>Mucorales</taxon>
        <taxon>Phycomycetaceae</taxon>
        <taxon>Phycomyces</taxon>
    </lineage>
</organism>
<dbReference type="OrthoDB" id="21060at2759"/>
<feature type="region of interest" description="Disordered" evidence="1">
    <location>
        <begin position="1"/>
        <end position="53"/>
    </location>
</feature>
<evidence type="ECO:0000313" key="3">
    <source>
        <dbReference type="Proteomes" id="UP000077315"/>
    </source>
</evidence>
<dbReference type="GeneID" id="28994938"/>